<dbReference type="AlphaFoldDB" id="A0A0L6UKS8"/>
<organism evidence="1 2">
    <name type="scientific">Puccinia sorghi</name>
    <dbReference type="NCBI Taxonomy" id="27349"/>
    <lineage>
        <taxon>Eukaryota</taxon>
        <taxon>Fungi</taxon>
        <taxon>Dikarya</taxon>
        <taxon>Basidiomycota</taxon>
        <taxon>Pucciniomycotina</taxon>
        <taxon>Pucciniomycetes</taxon>
        <taxon>Pucciniales</taxon>
        <taxon>Pucciniaceae</taxon>
        <taxon>Puccinia</taxon>
    </lineage>
</organism>
<keyword evidence="2" id="KW-1185">Reference proteome</keyword>
<protein>
    <submittedName>
        <fullName evidence="1">Uncharacterized protein</fullName>
    </submittedName>
</protein>
<comment type="caution">
    <text evidence="1">The sequence shown here is derived from an EMBL/GenBank/DDBJ whole genome shotgun (WGS) entry which is preliminary data.</text>
</comment>
<feature type="non-terminal residue" evidence="1">
    <location>
        <position position="1"/>
    </location>
</feature>
<evidence type="ECO:0000313" key="2">
    <source>
        <dbReference type="Proteomes" id="UP000037035"/>
    </source>
</evidence>
<gene>
    <name evidence="1" type="ORF">VP01_5697g1</name>
</gene>
<sequence length="132" mass="15248">RHVSRQEAANQDHYFFQDAHCYLEQKKQKVWSIFNFFKSSLEFTNTETLVKEYIETGSPQLKWIASIPCLSGWTKSDLDVVSCSNEYTNWLDVADKETVSLVLKMINPSEKGRPISLPSVQGVLKLPEQRLH</sequence>
<name>A0A0L6UKS8_9BASI</name>
<evidence type="ECO:0000313" key="1">
    <source>
        <dbReference type="EMBL" id="KNZ48405.1"/>
    </source>
</evidence>
<dbReference type="Proteomes" id="UP000037035">
    <property type="component" value="Unassembled WGS sequence"/>
</dbReference>
<dbReference type="EMBL" id="LAVV01010937">
    <property type="protein sequence ID" value="KNZ48405.1"/>
    <property type="molecule type" value="Genomic_DNA"/>
</dbReference>
<proteinExistence type="predicted"/>
<accession>A0A0L6UKS8</accession>
<dbReference type="VEuPathDB" id="FungiDB:VP01_5697g1"/>
<reference evidence="1 2" key="1">
    <citation type="submission" date="2015-08" db="EMBL/GenBank/DDBJ databases">
        <title>Next Generation Sequencing and Analysis of the Genome of Puccinia sorghi L Schw, the Causal Agent of Maize Common Rust.</title>
        <authorList>
            <person name="Rochi L."/>
            <person name="Burguener G."/>
            <person name="Darino M."/>
            <person name="Turjanski A."/>
            <person name="Kreff E."/>
            <person name="Dieguez M.J."/>
            <person name="Sacco F."/>
        </authorList>
    </citation>
    <scope>NUCLEOTIDE SEQUENCE [LARGE SCALE GENOMIC DNA]</scope>
    <source>
        <strain evidence="1 2">RO10H11247</strain>
    </source>
</reference>